<proteinExistence type="predicted"/>
<gene>
    <name evidence="2" type="ORF">SAMN04488090_0365</name>
</gene>
<evidence type="ECO:0000313" key="3">
    <source>
        <dbReference type="Proteomes" id="UP000198901"/>
    </source>
</evidence>
<reference evidence="2 3" key="1">
    <citation type="submission" date="2016-10" db="EMBL/GenBank/DDBJ databases">
        <authorList>
            <person name="de Groot N.N."/>
        </authorList>
    </citation>
    <scope>NUCLEOTIDE SEQUENCE [LARGE SCALE GENOMIC DNA]</scope>
    <source>
        <strain evidence="2 3">DSM 21668</strain>
    </source>
</reference>
<dbReference type="OrthoDB" id="9803936at2"/>
<name>A0A1G9I7P4_9BACT</name>
<organism evidence="2 3">
    <name type="scientific">Siphonobacter aquaeclarae</name>
    <dbReference type="NCBI Taxonomy" id="563176"/>
    <lineage>
        <taxon>Bacteria</taxon>
        <taxon>Pseudomonadati</taxon>
        <taxon>Bacteroidota</taxon>
        <taxon>Cytophagia</taxon>
        <taxon>Cytophagales</taxon>
        <taxon>Cytophagaceae</taxon>
        <taxon>Siphonobacter</taxon>
    </lineage>
</organism>
<dbReference type="RefSeq" id="WP_093196922.1">
    <property type="nucleotide sequence ID" value="NZ_FNGS01000001.1"/>
</dbReference>
<dbReference type="GO" id="GO:0005737">
    <property type="term" value="C:cytoplasm"/>
    <property type="evidence" value="ECO:0007669"/>
    <property type="project" value="InterPro"/>
</dbReference>
<dbReference type="GO" id="GO:0016788">
    <property type="term" value="F:hydrolase activity, acting on ester bonds"/>
    <property type="evidence" value="ECO:0007669"/>
    <property type="project" value="InterPro"/>
</dbReference>
<keyword evidence="3" id="KW-1185">Reference proteome</keyword>
<accession>A0A1G9I7P4</accession>
<feature type="domain" description="Toxin SymE-like" evidence="1">
    <location>
        <begin position="25"/>
        <end position="58"/>
    </location>
</feature>
<dbReference type="InterPro" id="IPR014944">
    <property type="entry name" value="Toxin_SymE-like"/>
</dbReference>
<evidence type="ECO:0000313" key="2">
    <source>
        <dbReference type="EMBL" id="SDL21132.1"/>
    </source>
</evidence>
<protein>
    <submittedName>
        <fullName evidence="2">Toxin SymE, type I toxin-antitoxin system</fullName>
    </submittedName>
</protein>
<dbReference type="STRING" id="563176.SAMN04488090_0365"/>
<dbReference type="Pfam" id="PF08845">
    <property type="entry name" value="SymE_toxin"/>
    <property type="match status" value="1"/>
</dbReference>
<dbReference type="GO" id="GO:0003723">
    <property type="term" value="F:RNA binding"/>
    <property type="evidence" value="ECO:0007669"/>
    <property type="project" value="InterPro"/>
</dbReference>
<evidence type="ECO:0000259" key="1">
    <source>
        <dbReference type="Pfam" id="PF08845"/>
    </source>
</evidence>
<dbReference type="GO" id="GO:0016070">
    <property type="term" value="P:RNA metabolic process"/>
    <property type="evidence" value="ECO:0007669"/>
    <property type="project" value="InterPro"/>
</dbReference>
<dbReference type="AlphaFoldDB" id="A0A1G9I7P4"/>
<dbReference type="Proteomes" id="UP000198901">
    <property type="component" value="Unassembled WGS sequence"/>
</dbReference>
<dbReference type="EMBL" id="FNGS01000001">
    <property type="protein sequence ID" value="SDL21132.1"/>
    <property type="molecule type" value="Genomic_DNA"/>
</dbReference>
<sequence length="66" mass="7616">MYPSRKLKVQENILFTRSIPSRRVDLPHIRLTGKWLAECGFKPGQVIEVRPEANKLTIVLAEEGRE</sequence>